<keyword evidence="1 2" id="KW-0732">Signal</keyword>
<dbReference type="PIRSF" id="PIRSF002825">
    <property type="entry name" value="CfbpA"/>
    <property type="match status" value="1"/>
</dbReference>
<dbReference type="PROSITE" id="PS51257">
    <property type="entry name" value="PROKAR_LIPOPROTEIN"/>
    <property type="match status" value="1"/>
</dbReference>
<feature type="chain" id="PRO_5038480769" evidence="2">
    <location>
        <begin position="23"/>
        <end position="345"/>
    </location>
</feature>
<dbReference type="EMBL" id="BMRJ01000001">
    <property type="protein sequence ID" value="GGR14683.1"/>
    <property type="molecule type" value="Genomic_DNA"/>
</dbReference>
<name>A0A918CBZ1_AGRME</name>
<evidence type="ECO:0000256" key="2">
    <source>
        <dbReference type="SAM" id="SignalP"/>
    </source>
</evidence>
<dbReference type="PANTHER" id="PTHR30006:SF24">
    <property type="entry name" value="SLL0237 PROTEIN"/>
    <property type="match status" value="1"/>
</dbReference>
<gene>
    <name evidence="3" type="ORF">GCM10010196_04150</name>
</gene>
<dbReference type="SUPFAM" id="SSF53850">
    <property type="entry name" value="Periplasmic binding protein-like II"/>
    <property type="match status" value="1"/>
</dbReference>
<accession>A0A918CBZ1</accession>
<sequence>MKHGRKFAAVGIAAVSASLVLSGCSAIVGGQPAGGDDSAESGTVVVYAAHGPEVTDPIIAAFEKAYPDISVSLTASPGTGELISRVESEMKNPLGDVAWGGSSENYAAASEGAFAAVELENDEATVVTDPEHKWHATDALFQAIAVNTERVTDASSYPESFEDLADPKWREAGQIAFANPRSSGTSYSLLAAMVTAHDWDFLDGFLPNAKVVDGSSQMFDGVRTGEYALGFINEDLGATWVAEGAPLELIYPSDVVSNQIGVAAVIEGAKHPKAAETFVNYLMSKEAQQLMVDEVGRRSARTDVAPPAGLPAADELNLAAPDPKVFATDKDAVLARFDEKLASAK</sequence>
<evidence type="ECO:0000313" key="4">
    <source>
        <dbReference type="Proteomes" id="UP000610303"/>
    </source>
</evidence>
<proteinExistence type="predicted"/>
<dbReference type="AlphaFoldDB" id="A0A918CBZ1"/>
<protein>
    <submittedName>
        <fullName evidence="3">Iron ABC transporter substrate-binding protein</fullName>
    </submittedName>
</protein>
<dbReference type="Pfam" id="PF13531">
    <property type="entry name" value="SBP_bac_11"/>
    <property type="match status" value="1"/>
</dbReference>
<dbReference type="RefSeq" id="WP_189083650.1">
    <property type="nucleotide sequence ID" value="NZ_BMRJ01000001.1"/>
</dbReference>
<reference evidence="3" key="1">
    <citation type="journal article" date="2014" name="Int. J. Syst. Evol. Microbiol.">
        <title>Complete genome sequence of Corynebacterium casei LMG S-19264T (=DSM 44701T), isolated from a smear-ripened cheese.</title>
        <authorList>
            <consortium name="US DOE Joint Genome Institute (JGI-PGF)"/>
            <person name="Walter F."/>
            <person name="Albersmeier A."/>
            <person name="Kalinowski J."/>
            <person name="Ruckert C."/>
        </authorList>
    </citation>
    <scope>NUCLEOTIDE SEQUENCE</scope>
    <source>
        <strain evidence="3">JCM 3346</strain>
    </source>
</reference>
<keyword evidence="4" id="KW-1185">Reference proteome</keyword>
<comment type="caution">
    <text evidence="3">The sequence shown here is derived from an EMBL/GenBank/DDBJ whole genome shotgun (WGS) entry which is preliminary data.</text>
</comment>
<dbReference type="PANTHER" id="PTHR30006">
    <property type="entry name" value="THIAMINE-BINDING PERIPLASMIC PROTEIN-RELATED"/>
    <property type="match status" value="1"/>
</dbReference>
<feature type="signal peptide" evidence="2">
    <location>
        <begin position="1"/>
        <end position="22"/>
    </location>
</feature>
<evidence type="ECO:0000256" key="1">
    <source>
        <dbReference type="ARBA" id="ARBA00022729"/>
    </source>
</evidence>
<organism evidence="3 4">
    <name type="scientific">Agromyces mediolanus</name>
    <name type="common">Corynebacterium mediolanum</name>
    <dbReference type="NCBI Taxonomy" id="41986"/>
    <lineage>
        <taxon>Bacteria</taxon>
        <taxon>Bacillati</taxon>
        <taxon>Actinomycetota</taxon>
        <taxon>Actinomycetes</taxon>
        <taxon>Micrococcales</taxon>
        <taxon>Microbacteriaceae</taxon>
        <taxon>Agromyces</taxon>
    </lineage>
</organism>
<dbReference type="Gene3D" id="3.40.190.10">
    <property type="entry name" value="Periplasmic binding protein-like II"/>
    <property type="match status" value="2"/>
</dbReference>
<reference evidence="3" key="2">
    <citation type="submission" date="2020-09" db="EMBL/GenBank/DDBJ databases">
        <authorList>
            <person name="Sun Q."/>
            <person name="Ohkuma M."/>
        </authorList>
    </citation>
    <scope>NUCLEOTIDE SEQUENCE</scope>
    <source>
        <strain evidence="3">JCM 3346</strain>
    </source>
</reference>
<dbReference type="Proteomes" id="UP000610303">
    <property type="component" value="Unassembled WGS sequence"/>
</dbReference>
<evidence type="ECO:0000313" key="3">
    <source>
        <dbReference type="EMBL" id="GGR14683.1"/>
    </source>
</evidence>
<dbReference type="InterPro" id="IPR026045">
    <property type="entry name" value="Ferric-bd"/>
</dbReference>